<reference evidence="2" key="2">
    <citation type="journal article" date="2022" name="Hortic Res">
        <title>The genome of Dioscorea zingiberensis sheds light on the biosynthesis, origin and evolution of the medicinally important diosgenin saponins.</title>
        <authorList>
            <person name="Li Y."/>
            <person name="Tan C."/>
            <person name="Li Z."/>
            <person name="Guo J."/>
            <person name="Li S."/>
            <person name="Chen X."/>
            <person name="Wang C."/>
            <person name="Dai X."/>
            <person name="Yang H."/>
            <person name="Song W."/>
            <person name="Hou L."/>
            <person name="Xu J."/>
            <person name="Tong Z."/>
            <person name="Xu A."/>
            <person name="Yuan X."/>
            <person name="Wang W."/>
            <person name="Yang Q."/>
            <person name="Chen L."/>
            <person name="Sun Z."/>
            <person name="Wang K."/>
            <person name="Pan B."/>
            <person name="Chen J."/>
            <person name="Bao Y."/>
            <person name="Liu F."/>
            <person name="Qi X."/>
            <person name="Gang D.R."/>
            <person name="Wen J."/>
            <person name="Li J."/>
        </authorList>
    </citation>
    <scope>NUCLEOTIDE SEQUENCE</scope>
    <source>
        <strain evidence="2">Dzin_1.0</strain>
    </source>
</reference>
<dbReference type="EMBL" id="JAGGNH010000005">
    <property type="protein sequence ID" value="KAJ0972520.1"/>
    <property type="molecule type" value="Genomic_DNA"/>
</dbReference>
<organism evidence="2 3">
    <name type="scientific">Dioscorea zingiberensis</name>
    <dbReference type="NCBI Taxonomy" id="325984"/>
    <lineage>
        <taxon>Eukaryota</taxon>
        <taxon>Viridiplantae</taxon>
        <taxon>Streptophyta</taxon>
        <taxon>Embryophyta</taxon>
        <taxon>Tracheophyta</taxon>
        <taxon>Spermatophyta</taxon>
        <taxon>Magnoliopsida</taxon>
        <taxon>Liliopsida</taxon>
        <taxon>Dioscoreales</taxon>
        <taxon>Dioscoreaceae</taxon>
        <taxon>Dioscorea</taxon>
    </lineage>
</organism>
<feature type="region of interest" description="Disordered" evidence="1">
    <location>
        <begin position="1"/>
        <end position="83"/>
    </location>
</feature>
<protein>
    <submittedName>
        <fullName evidence="2">Uncharacterized protein</fullName>
    </submittedName>
</protein>
<sequence length="117" mass="12643">MAANEEGVDFKPNDDDLMEDDVEAEAEAVPAPKLHSTIIGGSREPSNGQRKTKGHGFPEETGPRLAGTDFDSLDSYGKSSPVKYKDSLLGEATTEKGISCIQHYTPFPKRNSCDIAQ</sequence>
<gene>
    <name evidence="2" type="ORF">J5N97_020479</name>
</gene>
<dbReference type="AlphaFoldDB" id="A0A9D5CI32"/>
<name>A0A9D5CI32_9LILI</name>
<feature type="compositionally biased region" description="Acidic residues" evidence="1">
    <location>
        <begin position="15"/>
        <end position="26"/>
    </location>
</feature>
<reference evidence="2" key="1">
    <citation type="submission" date="2021-03" db="EMBL/GenBank/DDBJ databases">
        <authorList>
            <person name="Li Z."/>
            <person name="Yang C."/>
        </authorList>
    </citation>
    <scope>NUCLEOTIDE SEQUENCE</scope>
    <source>
        <strain evidence="2">Dzin_1.0</strain>
        <tissue evidence="2">Leaf</tissue>
    </source>
</reference>
<evidence type="ECO:0000313" key="3">
    <source>
        <dbReference type="Proteomes" id="UP001085076"/>
    </source>
</evidence>
<dbReference type="Proteomes" id="UP001085076">
    <property type="component" value="Miscellaneous, Linkage group lg05"/>
</dbReference>
<proteinExistence type="predicted"/>
<dbReference type="OrthoDB" id="1715886at2759"/>
<accession>A0A9D5CI32</accession>
<keyword evidence="3" id="KW-1185">Reference proteome</keyword>
<evidence type="ECO:0000256" key="1">
    <source>
        <dbReference type="SAM" id="MobiDB-lite"/>
    </source>
</evidence>
<evidence type="ECO:0000313" key="2">
    <source>
        <dbReference type="EMBL" id="KAJ0972520.1"/>
    </source>
</evidence>
<comment type="caution">
    <text evidence="2">The sequence shown here is derived from an EMBL/GenBank/DDBJ whole genome shotgun (WGS) entry which is preliminary data.</text>
</comment>